<feature type="compositionally biased region" description="Basic and acidic residues" evidence="5">
    <location>
        <begin position="1661"/>
        <end position="1670"/>
    </location>
</feature>
<feature type="domain" description="THO complex subunitTHOC2 C-terminal" evidence="6">
    <location>
        <begin position="1116"/>
        <end position="1435"/>
    </location>
</feature>
<evidence type="ECO:0000259" key="8">
    <source>
        <dbReference type="Pfam" id="PF16134"/>
    </source>
</evidence>
<keyword evidence="10" id="KW-1185">Reference proteome</keyword>
<dbReference type="Pfam" id="PF11732">
    <property type="entry name" value="Thoc2"/>
    <property type="match status" value="1"/>
</dbReference>
<evidence type="ECO:0000256" key="1">
    <source>
        <dbReference type="ARBA" id="ARBA00004123"/>
    </source>
</evidence>
<dbReference type="InterPro" id="IPR021726">
    <property type="entry name" value="THO_THOC2_N"/>
</dbReference>
<dbReference type="GO" id="GO:0003729">
    <property type="term" value="F:mRNA binding"/>
    <property type="evidence" value="ECO:0007669"/>
    <property type="project" value="TreeGrafter"/>
</dbReference>
<feature type="compositionally biased region" description="Basic and acidic residues" evidence="5">
    <location>
        <begin position="1979"/>
        <end position="1989"/>
    </location>
</feature>
<comment type="subcellular location">
    <subcellularLocation>
        <location evidence="1">Nucleus</location>
    </subcellularLocation>
</comment>
<protein>
    <recommendedName>
        <fullName evidence="3">THO complex subunit 2</fullName>
    </recommendedName>
</protein>
<gene>
    <name evidence="9" type="ORF">K503DRAFT_732286</name>
</gene>
<feature type="compositionally biased region" description="Basic and acidic residues" evidence="5">
    <location>
        <begin position="1881"/>
        <end position="1945"/>
    </location>
</feature>
<dbReference type="FunCoup" id="A0A1B7NE76">
    <property type="interactions" value="737"/>
</dbReference>
<evidence type="ECO:0000313" key="9">
    <source>
        <dbReference type="EMBL" id="OAX43064.1"/>
    </source>
</evidence>
<sequence length="2101" mass="234044">MDVVTNVGNWIANWNKGGESECRNFLISPHSNPSDPVSAEALATAYHSIVLSVLKTWQPKHSLTSQALVAFIQSVLFALPSSSSARVGPVVQNAAFGEILVDVIWSADAQLDEFLADAKAALSGSEQTSGGQQMKDTQKKDTTDGIGKAARLKQFAEQDKDTLSELVKRFLFASIIDLAVCRERLDLSLLASAGLVSDRMSFDKKEIRTRTGLFYKQNKFNLLREQSEGYSKLSVELTSSLGPAHSHADARPVDSYASIEDRARQVWEKVISLIGYFDLDPNRALDIILDVLSVNLATHYTFFLALLSFSPWTGLYRRPSMSTAGRMTVDSVAEQLRGKSLDEVLEITEANVSDRSIPLENDGGSESRVLAQVLGFKFSHYQSPETHDPPPRNLYLTAAILIREGFITAEDLYPHLTPKDADIETYHKDYLALVQQRISDAKISQLAMAAPLESSGSSSQPRVEPAEVKKSAEFKSPNQVAGLVNGLLSVGALRPALAILTRIPWLVDAHPELADLMLMILKYSIVPLYDATFVRKERNPSFMQPRARFSATGTQAIPIRKHQLTLIAPTPPSTASVDFVFFFPDWTQRVPLSTCFEDMVDVIEPLMNFIGLHISRDPLFVTKITRLGRTQLVSTIPLDPGSKKPLGEPDANHPVRQFWFKLLRLYLLPALPLIRGNAVCTVDIWNVIRQYETTARWRLYGEWKSGYSSHPELRIRQVQAERESKGILRRLSHQTVETLSGTVAKLAHSNPCIFFTNAVNQIMAYDNLANVVIQALRYVTNMGFDVLVYVILDALSNPRKNRVKEDDVNISDWLQSLASFTGMLFRRYSADLSPLLKYVVHQLYNGQTTEIVVLRELIWKMAGIEPLPSLSDSQVTAMAGGPALRIEAVASTTRGARLDPGDAVLKGPQRLGKTLLETNLALPLLIQVAQQRQSCVFKAPDAYLKSLASLFDTTHGVLLQYLDLLTSPAVISPDDYATKILPSLADLGELYGIAPPICMQIIRPMLNATILSAAQEKERLANEEAEKRLKARLSAAKREPTAATSRVDSPVGANGANTPRETVDQKSAADGTPEDTAMDVEVTTSTPVLSESPWIPDLEALFNDVRKIAKNSALDVIGAGFYLTFWQLSMYDLAPPASRYDEECAALRTLSRQEDSKYIAADRSVDRTKRMSASSHRAKRDRYNTFVNTLAQEFKEQTASRVFTMKRLAREKQHWFAHTEHRASVLASAIIEHCIQPRCLLSPMDADFCAQFIKVMHTQGTPRFHTLVCYDKLLGDHVKSVVFSCSEYEAKNYGRFLLGILTDLWKWAQDEQLFLAENRTKVGGKTALLPGFQLRWSSKDHASIAADDLLSWTAFKRILRKWHGKLGWSLLSCIETSEFMHVYNAIIVLKEILPVFPLAAVADAGPAIDTAIEKFLEKEERGDLKILGRAYSASLKKREPYWAVPKALPAKTAASMAILPERPARTPVPPNGTGTTPAADRVSTPVLPTSLRANGTPSLPAGDRPTTPATSTRLAIDSIPRPEKVRRVRPDKGSESPAPDGDTKSVARSDAMDVDAPPKEQKSIQMPIPERLTSHLPQGSSQIPLPSAPATMAKDSPRLQRLPLSSAPSPRESLQSPHLRADEKQTQSSPSEAMPPPSAPSQTLSAQELRETAKQSMGYRPSDRADDKRSQAGSGAPSPIPRRRTPSPAAHPGTRTHSMESRTSRRSDRGSGDGDRREDRPSDREGRAGRKDASTHPRSDRGTRERTSTRDSDRDRESERDRDSRRERHGERDRDREKDRDRERDRERERDRGKDKERDRRDRDGDRDRDRSDRDRDRHRRDEKDRDRDSRKDREPSGRGPISTAASVTPDTRNVTTRPDPTRHSGRTQLGDDGLGKRRRPNDDEADRNSKRSSRKEGHDRSRRSEKESHDRPRESDRRRTEREAPEAEPRHSLTDRPGEKRVPEGPKNLPPSTPSAPRAMASGDQSRGKPDLPPGRSGDWKSQRDHGSHMFPASTGGGLSQDAPPSLRSRIGDKEPPRAVPQVPYRSETHKEDERDNRKRTLADRDKDVGETAISTAGDPSSQPPKRPRINRNRYPQAHGLAKRTLPIDPQAGDKSRSTR</sequence>
<feature type="region of interest" description="Disordered" evidence="5">
    <location>
        <begin position="1033"/>
        <end position="1078"/>
    </location>
</feature>
<feature type="compositionally biased region" description="Basic and acidic residues" evidence="5">
    <location>
        <begin position="2028"/>
        <end position="2051"/>
    </location>
</feature>
<evidence type="ECO:0000259" key="6">
    <source>
        <dbReference type="Pfam" id="PF11262"/>
    </source>
</evidence>
<dbReference type="GO" id="GO:0006406">
    <property type="term" value="P:mRNA export from nucleus"/>
    <property type="evidence" value="ECO:0007669"/>
    <property type="project" value="InterPro"/>
</dbReference>
<dbReference type="OrthoDB" id="29024at2759"/>
<feature type="compositionally biased region" description="Basic and acidic residues" evidence="5">
    <location>
        <begin position="1697"/>
        <end position="1837"/>
    </location>
</feature>
<proteinExistence type="inferred from homology"/>
<comment type="similarity">
    <text evidence="2">Belongs to the THOC2 family.</text>
</comment>
<feature type="domain" description="THO complex subunit 2 N-terminal" evidence="8">
    <location>
        <begin position="11"/>
        <end position="738"/>
    </location>
</feature>
<reference evidence="9 10" key="1">
    <citation type="submission" date="2016-06" db="EMBL/GenBank/DDBJ databases">
        <title>Comparative genomics of the ectomycorrhizal sister species Rhizopogon vinicolor and Rhizopogon vesiculosus (Basidiomycota: Boletales) reveals a divergence of the mating type B locus.</title>
        <authorList>
            <consortium name="DOE Joint Genome Institute"/>
            <person name="Mujic A.B."/>
            <person name="Kuo A."/>
            <person name="Tritt A."/>
            <person name="Lipzen A."/>
            <person name="Chen C."/>
            <person name="Johnson J."/>
            <person name="Sharma A."/>
            <person name="Barry K."/>
            <person name="Grigoriev I.V."/>
            <person name="Spatafora J.W."/>
        </authorList>
    </citation>
    <scope>NUCLEOTIDE SEQUENCE [LARGE SCALE GENOMIC DNA]</scope>
    <source>
        <strain evidence="9 10">AM-OR11-026</strain>
    </source>
</reference>
<feature type="domain" description="THO complex subunitTHOC2 N-terminal" evidence="7">
    <location>
        <begin position="743"/>
        <end position="818"/>
    </location>
</feature>
<dbReference type="InterPro" id="IPR040007">
    <property type="entry name" value="Tho2"/>
</dbReference>
<dbReference type="Pfam" id="PF11262">
    <property type="entry name" value="Tho2"/>
    <property type="match status" value="1"/>
</dbReference>
<feature type="compositionally biased region" description="Polar residues" evidence="5">
    <location>
        <begin position="1575"/>
        <end position="1584"/>
    </location>
</feature>
<dbReference type="PANTHER" id="PTHR21597">
    <property type="entry name" value="THO2 PROTEIN"/>
    <property type="match status" value="1"/>
</dbReference>
<accession>A0A1B7NE76</accession>
<evidence type="ECO:0000259" key="7">
    <source>
        <dbReference type="Pfam" id="PF11732"/>
    </source>
</evidence>
<evidence type="ECO:0000256" key="3">
    <source>
        <dbReference type="ARBA" id="ARBA00019596"/>
    </source>
</evidence>
<dbReference type="Pfam" id="PF16134">
    <property type="entry name" value="THOC2_N"/>
    <property type="match status" value="1"/>
</dbReference>
<dbReference type="GO" id="GO:0006397">
    <property type="term" value="P:mRNA processing"/>
    <property type="evidence" value="ECO:0007669"/>
    <property type="project" value="InterPro"/>
</dbReference>
<dbReference type="PANTHER" id="PTHR21597:SF0">
    <property type="entry name" value="THO COMPLEX SUBUNIT 2"/>
    <property type="match status" value="1"/>
</dbReference>
<evidence type="ECO:0000313" key="10">
    <source>
        <dbReference type="Proteomes" id="UP000092154"/>
    </source>
</evidence>
<organism evidence="9 10">
    <name type="scientific">Rhizopogon vinicolor AM-OR11-026</name>
    <dbReference type="NCBI Taxonomy" id="1314800"/>
    <lineage>
        <taxon>Eukaryota</taxon>
        <taxon>Fungi</taxon>
        <taxon>Dikarya</taxon>
        <taxon>Basidiomycota</taxon>
        <taxon>Agaricomycotina</taxon>
        <taxon>Agaricomycetes</taxon>
        <taxon>Agaricomycetidae</taxon>
        <taxon>Boletales</taxon>
        <taxon>Suillineae</taxon>
        <taxon>Rhizopogonaceae</taxon>
        <taxon>Rhizopogon</taxon>
    </lineage>
</organism>
<evidence type="ECO:0000256" key="5">
    <source>
        <dbReference type="SAM" id="MobiDB-lite"/>
    </source>
</evidence>
<dbReference type="Proteomes" id="UP000092154">
    <property type="component" value="Unassembled WGS sequence"/>
</dbReference>
<dbReference type="InterPro" id="IPR032302">
    <property type="entry name" value="THOC2_N"/>
</dbReference>
<dbReference type="InParanoid" id="A0A1B7NE76"/>
<feature type="compositionally biased region" description="Polar residues" evidence="5">
    <location>
        <begin position="1844"/>
        <end position="1859"/>
    </location>
</feature>
<name>A0A1B7NE76_9AGAM</name>
<keyword evidence="4" id="KW-0539">Nucleus</keyword>
<feature type="compositionally biased region" description="Basic and acidic residues" evidence="5">
    <location>
        <begin position="1520"/>
        <end position="1534"/>
    </location>
</feature>
<dbReference type="GO" id="GO:0000445">
    <property type="term" value="C:THO complex part of transcription export complex"/>
    <property type="evidence" value="ECO:0007669"/>
    <property type="project" value="TreeGrafter"/>
</dbReference>
<feature type="region of interest" description="Disordered" evidence="5">
    <location>
        <begin position="1460"/>
        <end position="2101"/>
    </location>
</feature>
<evidence type="ECO:0000256" key="4">
    <source>
        <dbReference type="ARBA" id="ARBA00023242"/>
    </source>
</evidence>
<dbReference type="STRING" id="1314800.A0A1B7NE76"/>
<dbReference type="EMBL" id="KV448144">
    <property type="protein sequence ID" value="OAX43064.1"/>
    <property type="molecule type" value="Genomic_DNA"/>
</dbReference>
<dbReference type="InterPro" id="IPR021418">
    <property type="entry name" value="THO_THOC2_C"/>
</dbReference>
<evidence type="ECO:0000256" key="2">
    <source>
        <dbReference type="ARBA" id="ARBA00007857"/>
    </source>
</evidence>
<feature type="compositionally biased region" description="Polar residues" evidence="5">
    <location>
        <begin position="1606"/>
        <end position="1616"/>
    </location>
</feature>
<feature type="compositionally biased region" description="Basic and acidic residues" evidence="5">
    <location>
        <begin position="1541"/>
        <end position="1562"/>
    </location>
</feature>